<name>A0A1E8BIF6_BACMY</name>
<sequence>MHGFMHQDSFHIVPKGVVIESEENHECIHGYHSFI</sequence>
<organism evidence="1 2">
    <name type="scientific">Bacillus mycoides</name>
    <dbReference type="NCBI Taxonomy" id="1405"/>
    <lineage>
        <taxon>Bacteria</taxon>
        <taxon>Bacillati</taxon>
        <taxon>Bacillota</taxon>
        <taxon>Bacilli</taxon>
        <taxon>Bacillales</taxon>
        <taxon>Bacillaceae</taxon>
        <taxon>Bacillus</taxon>
        <taxon>Bacillus cereus group</taxon>
    </lineage>
</organism>
<evidence type="ECO:0000313" key="1">
    <source>
        <dbReference type="EMBL" id="OFD88885.1"/>
    </source>
</evidence>
<dbReference type="AlphaFoldDB" id="A0A1E8BIF6"/>
<reference evidence="1 2" key="1">
    <citation type="submission" date="2016-05" db="EMBL/GenBank/DDBJ databases">
        <title>Bacillus thuringiensis and Bacillus weihenstephanensis as novel biocontrol agents of wilt causing Verticillium species.</title>
        <authorList>
            <person name="Hollensteiner J."/>
            <person name="Wemheuer F."/>
            <person name="Harting R."/>
            <person name="Kolarzyk A."/>
            <person name="Diaz-Valerio S."/>
            <person name="Poehlein A."/>
            <person name="Brzuszkiewicz E."/>
            <person name="Nesemann K."/>
            <person name="Braus-Stromeyer S."/>
            <person name="Braus G."/>
            <person name="Daniel R."/>
            <person name="Liesegang H."/>
        </authorList>
    </citation>
    <scope>NUCLEOTIDE SEQUENCE [LARGE SCALE GENOMIC DNA]</scope>
    <source>
        <strain evidence="1 2">GOE11</strain>
    </source>
</reference>
<comment type="caution">
    <text evidence="1">The sequence shown here is derived from an EMBL/GenBank/DDBJ whole genome shotgun (WGS) entry which is preliminary data.</text>
</comment>
<protein>
    <submittedName>
        <fullName evidence="1">Uncharacterized protein</fullName>
    </submittedName>
</protein>
<evidence type="ECO:0000313" key="2">
    <source>
        <dbReference type="Proteomes" id="UP000175835"/>
    </source>
</evidence>
<proteinExistence type="predicted"/>
<gene>
    <name evidence="1" type="ORF">BWGOE11_46640</name>
</gene>
<dbReference type="Proteomes" id="UP000175835">
    <property type="component" value="Unassembled WGS sequence"/>
</dbReference>
<accession>A0A1E8BIF6</accession>
<dbReference type="EMBL" id="LXLX01000049">
    <property type="protein sequence ID" value="OFD88885.1"/>
    <property type="molecule type" value="Genomic_DNA"/>
</dbReference>